<dbReference type="PANTHER" id="PTHR11895">
    <property type="entry name" value="TRANSAMIDASE"/>
    <property type="match status" value="1"/>
</dbReference>
<dbReference type="InterPro" id="IPR000120">
    <property type="entry name" value="Amidase"/>
</dbReference>
<evidence type="ECO:0000313" key="3">
    <source>
        <dbReference type="Proteomes" id="UP001449582"/>
    </source>
</evidence>
<dbReference type="PROSITE" id="PS00571">
    <property type="entry name" value="AMIDASES"/>
    <property type="match status" value="1"/>
</dbReference>
<evidence type="ECO:0000313" key="2">
    <source>
        <dbReference type="EMBL" id="GAA5414848.1"/>
    </source>
</evidence>
<feature type="domain" description="Amidase" evidence="1">
    <location>
        <begin position="34"/>
        <end position="466"/>
    </location>
</feature>
<proteinExistence type="predicted"/>
<gene>
    <name evidence="2" type="ORF">UREOM_5590</name>
</gene>
<keyword evidence="3" id="KW-1185">Reference proteome</keyword>
<accession>A0ABP9U683</accession>
<protein>
    <submittedName>
        <fullName evidence="2">Amidase family protein</fullName>
    </submittedName>
</protein>
<reference evidence="2" key="1">
    <citation type="submission" date="2024-02" db="EMBL/GenBank/DDBJ databases">
        <title>Draft genome sequence of new strains in genus Ureaplasma.</title>
        <authorList>
            <person name="Nakajima Y."/>
            <person name="Segawa T."/>
        </authorList>
    </citation>
    <scope>NUCLEOTIDE SEQUENCE [LARGE SCALE GENOMIC DNA]</scope>
    <source>
        <strain evidence="2">OM1</strain>
    </source>
</reference>
<dbReference type="Pfam" id="PF01425">
    <property type="entry name" value="Amidase"/>
    <property type="match status" value="1"/>
</dbReference>
<dbReference type="SUPFAM" id="SSF75304">
    <property type="entry name" value="Amidase signature (AS) enzymes"/>
    <property type="match status" value="1"/>
</dbReference>
<dbReference type="PANTHER" id="PTHR11895:SF151">
    <property type="entry name" value="GLUTAMYL-TRNA(GLN) AMIDOTRANSFERASE SUBUNIT A"/>
    <property type="match status" value="1"/>
</dbReference>
<dbReference type="InterPro" id="IPR023631">
    <property type="entry name" value="Amidase_dom"/>
</dbReference>
<dbReference type="RefSeq" id="WP_353290009.1">
    <property type="nucleotide sequence ID" value="NZ_BAABQM010000004.1"/>
</dbReference>
<dbReference type="InterPro" id="IPR036928">
    <property type="entry name" value="AS_sf"/>
</dbReference>
<dbReference type="Proteomes" id="UP001449582">
    <property type="component" value="Unassembled WGS sequence"/>
</dbReference>
<dbReference type="Gene3D" id="3.90.1300.10">
    <property type="entry name" value="Amidase signature (AS) domain"/>
    <property type="match status" value="1"/>
</dbReference>
<organism evidence="2 3">
    <name type="scientific">Ureaplasma ceti</name>
    <dbReference type="NCBI Taxonomy" id="3119530"/>
    <lineage>
        <taxon>Bacteria</taxon>
        <taxon>Bacillati</taxon>
        <taxon>Mycoplasmatota</taxon>
        <taxon>Mycoplasmoidales</taxon>
        <taxon>Mycoplasmoidaceae</taxon>
        <taxon>Ureaplasma</taxon>
    </lineage>
</organism>
<sequence>MKNKTILEVHNELMNHQISVEQLIREKLDIINQSVTEGSNAFLEIFADEALAQAKELDGKIADAQDDLLFGIPGTLKDNINLINHKTTGGSKSMADYVSVYDAEVVTNLKKTNSVLLAKTNLDEFGFGGTGTFSTFGIVKNPLDNERITGGSSSGSAVSVAIGAANYSIATDTGDSIRRPASFMGVVGYKPSYGVISRYGVLPFCSTLDHVGMFANDVTDIAILMNALAKFDSKDFTSVQLWDKEFVTDIASKTEKLNLLVFDDAVTGLNEELKGKFNTLVDNLSKEHNVTHVNFGMDLLNIISPLYKAMAFSEGSTNWQNLSGITFGKKGFEDYNDYVDLMYAARNSGLGMQIKSRMIVGNWMISVEHFDAIYRKSRKIRHIIIGRAKELMKNYDAFLIPGASTVAFKLADVLAGTVSSNYCDDALQIANFAGLPSITIPFTKNSENLPFGINLTGKKYEDKKVLQVAYQIEQHIKGGKY</sequence>
<comment type="caution">
    <text evidence="2">The sequence shown here is derived from an EMBL/GenBank/DDBJ whole genome shotgun (WGS) entry which is preliminary data.</text>
</comment>
<evidence type="ECO:0000259" key="1">
    <source>
        <dbReference type="Pfam" id="PF01425"/>
    </source>
</evidence>
<dbReference type="EMBL" id="BAABQM010000004">
    <property type="protein sequence ID" value="GAA5414848.1"/>
    <property type="molecule type" value="Genomic_DNA"/>
</dbReference>
<name>A0ABP9U683_9BACT</name>
<dbReference type="InterPro" id="IPR020556">
    <property type="entry name" value="Amidase_CS"/>
</dbReference>